<feature type="region of interest" description="Disordered" evidence="6">
    <location>
        <begin position="1643"/>
        <end position="1720"/>
    </location>
</feature>
<comment type="pathway">
    <text evidence="1">Secondary metabolite biosynthesis.</text>
</comment>
<dbReference type="InterPro" id="IPR050091">
    <property type="entry name" value="PKS_NRPS_Biosynth_Enz"/>
</dbReference>
<dbReference type="Gene3D" id="3.40.47.10">
    <property type="match status" value="1"/>
</dbReference>
<dbReference type="Gene3D" id="1.10.1200.10">
    <property type="entry name" value="ACP-like"/>
    <property type="match status" value="1"/>
</dbReference>
<evidence type="ECO:0000313" key="10">
    <source>
        <dbReference type="EMBL" id="ORY60945.1"/>
    </source>
</evidence>
<dbReference type="SUPFAM" id="SSF47336">
    <property type="entry name" value="ACP-like"/>
    <property type="match status" value="1"/>
</dbReference>
<dbReference type="InterPro" id="IPR049900">
    <property type="entry name" value="PKS_mFAS_DH"/>
</dbReference>
<dbReference type="Pfam" id="PF00550">
    <property type="entry name" value="PP-binding"/>
    <property type="match status" value="1"/>
</dbReference>
<dbReference type="InterPro" id="IPR016036">
    <property type="entry name" value="Malonyl_transacylase_ACP-bd"/>
</dbReference>
<dbReference type="SMART" id="SM00825">
    <property type="entry name" value="PKS_KS"/>
    <property type="match status" value="1"/>
</dbReference>
<reference evidence="10 11" key="1">
    <citation type="submission" date="2016-07" db="EMBL/GenBank/DDBJ databases">
        <title>Pervasive Adenine N6-methylation of Active Genes in Fungi.</title>
        <authorList>
            <consortium name="DOE Joint Genome Institute"/>
            <person name="Mondo S.J."/>
            <person name="Dannebaum R.O."/>
            <person name="Kuo R.C."/>
            <person name="Labutti K."/>
            <person name="Haridas S."/>
            <person name="Kuo A."/>
            <person name="Salamov A."/>
            <person name="Ahrendt S.R."/>
            <person name="Lipzen A."/>
            <person name="Sullivan W."/>
            <person name="Andreopoulos W.B."/>
            <person name="Clum A."/>
            <person name="Lindquist E."/>
            <person name="Daum C."/>
            <person name="Ramamoorthy G.K."/>
            <person name="Gryganskyi A."/>
            <person name="Culley D."/>
            <person name="Magnuson J.K."/>
            <person name="James T.Y."/>
            <person name="O'Malley M.A."/>
            <person name="Stajich J.E."/>
            <person name="Spatafora J.W."/>
            <person name="Visel A."/>
            <person name="Grigoriev I.V."/>
        </authorList>
    </citation>
    <scope>NUCLEOTIDE SEQUENCE [LARGE SCALE GENOMIC DNA]</scope>
    <source>
        <strain evidence="10 11">CBS 129021</strain>
    </source>
</reference>
<protein>
    <submittedName>
        <fullName evidence="10">Beta-ketoacyl synthase domain-containing protein</fullName>
    </submittedName>
</protein>
<dbReference type="GO" id="GO:0006633">
    <property type="term" value="P:fatty acid biosynthetic process"/>
    <property type="evidence" value="ECO:0007669"/>
    <property type="project" value="InterPro"/>
</dbReference>
<dbReference type="PANTHER" id="PTHR43775">
    <property type="entry name" value="FATTY ACID SYNTHASE"/>
    <property type="match status" value="1"/>
</dbReference>
<dbReference type="Gene3D" id="3.30.70.3290">
    <property type="match status" value="1"/>
</dbReference>
<dbReference type="Pfam" id="PF00109">
    <property type="entry name" value="ketoacyl-synt"/>
    <property type="match status" value="1"/>
</dbReference>
<dbReference type="Gene3D" id="3.40.366.10">
    <property type="entry name" value="Malonyl-Coenzyme A Acyl Carrier Protein, domain 2"/>
    <property type="match status" value="2"/>
</dbReference>
<dbReference type="Proteomes" id="UP000193689">
    <property type="component" value="Unassembled WGS sequence"/>
</dbReference>
<dbReference type="InterPro" id="IPR036736">
    <property type="entry name" value="ACP-like_sf"/>
</dbReference>
<dbReference type="PANTHER" id="PTHR43775:SF24">
    <property type="entry name" value="NON-REDUCING POLYKETIDE SYNTHASE APTA-RELATED"/>
    <property type="match status" value="1"/>
</dbReference>
<keyword evidence="4" id="KW-0808">Transferase</keyword>
<feature type="region of interest" description="N-terminal hotdog fold" evidence="5">
    <location>
        <begin position="1315"/>
        <end position="1451"/>
    </location>
</feature>
<evidence type="ECO:0000313" key="11">
    <source>
        <dbReference type="Proteomes" id="UP000193689"/>
    </source>
</evidence>
<evidence type="ECO:0000259" key="8">
    <source>
        <dbReference type="PROSITE" id="PS52004"/>
    </source>
</evidence>
<dbReference type="InterPro" id="IPR030918">
    <property type="entry name" value="PT_fungal_PKS"/>
</dbReference>
<dbReference type="InterPro" id="IPR009081">
    <property type="entry name" value="PP-bd_ACP"/>
</dbReference>
<dbReference type="EMBL" id="MCFJ01000011">
    <property type="protein sequence ID" value="ORY60945.1"/>
    <property type="molecule type" value="Genomic_DNA"/>
</dbReference>
<dbReference type="PROSITE" id="PS52004">
    <property type="entry name" value="KS3_2"/>
    <property type="match status" value="1"/>
</dbReference>
<keyword evidence="2" id="KW-0596">Phosphopantetheine</keyword>
<evidence type="ECO:0000256" key="5">
    <source>
        <dbReference type="PROSITE-ProRule" id="PRU01363"/>
    </source>
</evidence>
<gene>
    <name evidence="10" type="ORF">BCR38DRAFT_397757</name>
</gene>
<dbReference type="Pfam" id="PF16073">
    <property type="entry name" value="SAT"/>
    <property type="match status" value="1"/>
</dbReference>
<evidence type="ECO:0000256" key="6">
    <source>
        <dbReference type="SAM" id="MobiDB-lite"/>
    </source>
</evidence>
<dbReference type="SMART" id="SM00827">
    <property type="entry name" value="PKS_AT"/>
    <property type="match status" value="1"/>
</dbReference>
<feature type="compositionally biased region" description="Low complexity" evidence="6">
    <location>
        <begin position="1670"/>
        <end position="1688"/>
    </location>
</feature>
<comment type="caution">
    <text evidence="10">The sequence shown here is derived from an EMBL/GenBank/DDBJ whole genome shotgun (WGS) entry which is preliminary data.</text>
</comment>
<keyword evidence="11" id="KW-1185">Reference proteome</keyword>
<dbReference type="GeneID" id="63773884"/>
<dbReference type="PROSITE" id="PS52019">
    <property type="entry name" value="PKS_MFAS_DH"/>
    <property type="match status" value="1"/>
</dbReference>
<feature type="compositionally biased region" description="Acidic residues" evidence="6">
    <location>
        <begin position="1694"/>
        <end position="1706"/>
    </location>
</feature>
<evidence type="ECO:0000259" key="9">
    <source>
        <dbReference type="PROSITE" id="PS52019"/>
    </source>
</evidence>
<evidence type="ECO:0000256" key="2">
    <source>
        <dbReference type="ARBA" id="ARBA00022450"/>
    </source>
</evidence>
<dbReference type="FunFam" id="3.10.129.110:FF:000001">
    <property type="entry name" value="Sterigmatocystin biosynthesis polyketide synthase"/>
    <property type="match status" value="1"/>
</dbReference>
<feature type="domain" description="PKS/mFAS DH" evidence="9">
    <location>
        <begin position="1315"/>
        <end position="1624"/>
    </location>
</feature>
<feature type="domain" description="Ketosynthase family 3 (KS3)" evidence="8">
    <location>
        <begin position="399"/>
        <end position="832"/>
    </location>
</feature>
<dbReference type="Pfam" id="PF22621">
    <property type="entry name" value="CurL-like_PKS_C"/>
    <property type="match status" value="1"/>
</dbReference>
<keyword evidence="3" id="KW-0597">Phosphoprotein</keyword>
<evidence type="ECO:0000256" key="3">
    <source>
        <dbReference type="ARBA" id="ARBA00022553"/>
    </source>
</evidence>
<organism evidence="10 11">
    <name type="scientific">Pseudomassariella vexata</name>
    <dbReference type="NCBI Taxonomy" id="1141098"/>
    <lineage>
        <taxon>Eukaryota</taxon>
        <taxon>Fungi</taxon>
        <taxon>Dikarya</taxon>
        <taxon>Ascomycota</taxon>
        <taxon>Pezizomycotina</taxon>
        <taxon>Sordariomycetes</taxon>
        <taxon>Xylariomycetidae</taxon>
        <taxon>Amphisphaeriales</taxon>
        <taxon>Pseudomassariaceae</taxon>
        <taxon>Pseudomassariella</taxon>
    </lineage>
</organism>
<feature type="active site" description="Proton donor; for dehydratase activity" evidence="5">
    <location>
        <position position="1536"/>
    </location>
</feature>
<dbReference type="PROSITE" id="PS00606">
    <property type="entry name" value="KS3_1"/>
    <property type="match status" value="1"/>
</dbReference>
<proteinExistence type="predicted"/>
<dbReference type="Gene3D" id="3.10.129.110">
    <property type="entry name" value="Polyketide synthase dehydratase"/>
    <property type="match status" value="1"/>
</dbReference>
<dbReference type="CDD" id="cd00833">
    <property type="entry name" value="PKS"/>
    <property type="match status" value="1"/>
</dbReference>
<dbReference type="InterPro" id="IPR014043">
    <property type="entry name" value="Acyl_transferase_dom"/>
</dbReference>
<feature type="active site" description="Proton acceptor; for dehydratase activity" evidence="5">
    <location>
        <position position="1347"/>
    </location>
</feature>
<feature type="region of interest" description="C-terminal hotdog fold" evidence="5">
    <location>
        <begin position="1478"/>
        <end position="1624"/>
    </location>
</feature>
<dbReference type="Pfam" id="PF02801">
    <property type="entry name" value="Ketoacyl-synt_C"/>
    <property type="match status" value="1"/>
</dbReference>
<dbReference type="InterPro" id="IPR016039">
    <property type="entry name" value="Thiolase-like"/>
</dbReference>
<dbReference type="InterPro" id="IPR042104">
    <property type="entry name" value="PKS_dehydratase_sf"/>
</dbReference>
<dbReference type="RefSeq" id="XP_040713172.1">
    <property type="nucleotide sequence ID" value="XM_040857672.1"/>
</dbReference>
<dbReference type="InterPro" id="IPR020841">
    <property type="entry name" value="PKS_Beta-ketoAc_synthase_dom"/>
</dbReference>
<dbReference type="PROSITE" id="PS50075">
    <property type="entry name" value="CARRIER"/>
    <property type="match status" value="1"/>
</dbReference>
<dbReference type="NCBIfam" id="TIGR04532">
    <property type="entry name" value="PT_fungal_PKS"/>
    <property type="match status" value="1"/>
</dbReference>
<feature type="compositionally biased region" description="Low complexity" evidence="6">
    <location>
        <begin position="1643"/>
        <end position="1654"/>
    </location>
</feature>
<dbReference type="STRING" id="1141098.A0A1Y2DQL1"/>
<dbReference type="SUPFAM" id="SSF53901">
    <property type="entry name" value="Thiolase-like"/>
    <property type="match status" value="1"/>
</dbReference>
<dbReference type="FunFam" id="3.40.366.10:FF:000017">
    <property type="entry name" value="Non-reducing polyketide synthase aptA"/>
    <property type="match status" value="1"/>
</dbReference>
<dbReference type="InterPro" id="IPR001227">
    <property type="entry name" value="Ac_transferase_dom_sf"/>
</dbReference>
<evidence type="ECO:0000256" key="1">
    <source>
        <dbReference type="ARBA" id="ARBA00005179"/>
    </source>
</evidence>
<dbReference type="GO" id="GO:0004315">
    <property type="term" value="F:3-oxoacyl-[acyl-carrier-protein] synthase activity"/>
    <property type="evidence" value="ECO:0007669"/>
    <property type="project" value="InterPro"/>
</dbReference>
<dbReference type="SUPFAM" id="SSF55048">
    <property type="entry name" value="Probable ACP-binding domain of malonyl-CoA ACP transacylase"/>
    <property type="match status" value="1"/>
</dbReference>
<feature type="domain" description="Carrier" evidence="7">
    <location>
        <begin position="1721"/>
        <end position="1798"/>
    </location>
</feature>
<dbReference type="GO" id="GO:0044550">
    <property type="term" value="P:secondary metabolite biosynthetic process"/>
    <property type="evidence" value="ECO:0007669"/>
    <property type="project" value="TreeGrafter"/>
</dbReference>
<dbReference type="Pfam" id="PF00698">
    <property type="entry name" value="Acyl_transf_1"/>
    <property type="match status" value="1"/>
</dbReference>
<dbReference type="InterPro" id="IPR016035">
    <property type="entry name" value="Acyl_Trfase/lysoPLipase"/>
</dbReference>
<dbReference type="InterPro" id="IPR032088">
    <property type="entry name" value="SAT"/>
</dbReference>
<sequence length="1798" mass="194060">MTATPSTEGLSDFTSRLLFFSNEFPNDDLRDLFRRLHTHSKRQRFRLLAIFLDACGDMVHEEVAALPLHLKKLVPPFKSVLSLADDPGFRQGPVGGALESALLCVLEIGMFIGHHEADNLPVDLPSARTTLSGLSIGLFAAAAISVSRTLAEVAINGVESIRVAFRLGIHVDGVSGRLESRDQDGTYGSWAYVLTGVSVAKVQEQLDRYNTESSNPTPTKVFISASDRTSVSVTGPPSRLKNAFRHSEALRYSKHLPMPVYNGLCHAPHLYTAEDVQSIVHGSAPKCTHSLSIRLPLLSPQTGKPYLACNAGELFEEIASDILMGGIFLDNLSGGILDSISDSGSAECETSLFRSSLVSRSILATITEGLGQVTMKKHVDFIDWSFENIAPSAPRTAAQSTLAIVGMSCRLPGGANDCKLFWDLLKEGRDTHTKVPADRFDLQAHFDPSGQVPNSTPTPWGNFIDQPGMFDAAFFNMSPREAEQTDPMHRLALVTAYEALEMSGYAPNRTPSTTLERIGTYYGQASDDWRELNAAQNIGTHAVPGGERAFANGRINYFFKFGGPSFNIDTACSSGLAAVNAACSALWAGEADTVIAGGLSVITNPDNYAILGNGHFLSRTGQCKVWDEGADGYCRADGIGSVVIKRLEDAVADNDNILATVLAGATNHSAYAASITQPHAGAQKSNYAQVTQAAGINPLDVGYVELHGTGTQVGDAVESESVCDFFAPLSPRRHADQPLHLGAVKSNIGHGEAAAGIASLIKVLLVLQNNDIPPHVGIKTAINPIIPLDLGKRQAGLAMDLQPWPREAGKTRYAVVNSFGAHGGNTTLMLGDAPERKLCGSDPRSSHPVVISAKSKNSLKDNLTALVEYLDKHPDTDLGDLSYTTTARRIHHSSRVAVSASSIPQLRKALVSTLPTIGEIRPVSATAPSVAFAFTGQGSFYLGIGAALFKSFPYYRQQIAHLDHLVQLFGFPSVIPLIEGIPGDDGVSPLTTQLTIVVTQIALAEFWSLLGVKPSAVIGHSLGEYAALVVAGVISAADAILLVGKRAELAVSQCEEGSHVMLAVRASVDKIKSIATDGRYQVSCMNGTDDTVLGGSREDIEDTRKALEREGVKCTLLDVPFAFHTSQMDIILRPFEQLAKHVTYKTPRIPILSPLLNTCVFDGKTINEKYLSKAAREPVNFVGALEAAQEFGIIDEKTTWIEIGIHPVCASLIRGYIADAQVTASLRRNEDNFATLSNTLASLHRVGIAVNWNEYHRSYERCHTLLSLDTYKWNEKNHWIQYEGTWTLDKAYPNGNPNNKTTAQSGSALRTSSMQQIVSEEITENTGKLVVVSDMMHPELLSTLDGHRMNGHGVATSSIWADMALTVGEYLYKRMVPAATGTVPMNICDMLVEHAQVVMSNREGAQLLQVEAEMDLEDLTTAVRWYNVDGMGNRSQEPYATATVRYEDPDEWAAEFSRVSWLVDSRVEALTALVPGGSASRLGRGLAYTLFENVVSYSDKYRGMHSVVIHELEAYADVILAPERHGTWHTPPHWIDSLFHVGGFVMNGSEASNTKDYFYVTNGWSSCRMAKSAVAGGSYRSYVRMAPASEANMFSGDVYVLQDGAVVGMMGGMRFRRVNRILMDRFFSPPDVAAAGGVAAEAATSSAHAPTTPVKPQKAMLPKPKPKPVASQRASSAKAKRTTAQATRPSVEQVGEEAEDEEEDKEAEAAPAGNGDSNVGEMAGGIVRDALKLIAKETGLDLSDLTDEAPFVELGIDSLTSLVLAEKFKQELSIEVKGSLFLECLNVGDLKGWIEQNA</sequence>
<dbReference type="GO" id="GO:0004312">
    <property type="term" value="F:fatty acid synthase activity"/>
    <property type="evidence" value="ECO:0007669"/>
    <property type="project" value="TreeGrafter"/>
</dbReference>
<dbReference type="InterPro" id="IPR014031">
    <property type="entry name" value="Ketoacyl_synth_C"/>
</dbReference>
<evidence type="ECO:0000256" key="4">
    <source>
        <dbReference type="ARBA" id="ARBA00022679"/>
    </source>
</evidence>
<dbReference type="InParanoid" id="A0A1Y2DQL1"/>
<dbReference type="InterPro" id="IPR018201">
    <property type="entry name" value="Ketoacyl_synth_AS"/>
</dbReference>
<dbReference type="InterPro" id="IPR014030">
    <property type="entry name" value="Ketoacyl_synth_N"/>
</dbReference>
<dbReference type="OrthoDB" id="329835at2759"/>
<accession>A0A1Y2DQL1</accession>
<dbReference type="SUPFAM" id="SSF52151">
    <property type="entry name" value="FabD/lysophospholipase-like"/>
    <property type="match status" value="1"/>
</dbReference>
<name>A0A1Y2DQL1_9PEZI</name>
<evidence type="ECO:0000259" key="7">
    <source>
        <dbReference type="PROSITE" id="PS50075"/>
    </source>
</evidence>